<dbReference type="CDD" id="cd16894">
    <property type="entry name" value="MltD-like"/>
    <property type="match status" value="1"/>
</dbReference>
<protein>
    <submittedName>
        <fullName evidence="4">LysM peptidoglycan-binding domain-containing protein</fullName>
    </submittedName>
</protein>
<dbReference type="InterPro" id="IPR000189">
    <property type="entry name" value="Transglyc_AS"/>
</dbReference>
<dbReference type="SUPFAM" id="SSF53955">
    <property type="entry name" value="Lysozyme-like"/>
    <property type="match status" value="1"/>
</dbReference>
<dbReference type="OrthoDB" id="9815002at2"/>
<evidence type="ECO:0000256" key="1">
    <source>
        <dbReference type="ARBA" id="ARBA00007734"/>
    </source>
</evidence>
<keyword evidence="2" id="KW-0732">Signal</keyword>
<dbReference type="SUPFAM" id="SSF54106">
    <property type="entry name" value="LysM domain"/>
    <property type="match status" value="2"/>
</dbReference>
<dbReference type="PANTHER" id="PTHR33734">
    <property type="entry name" value="LYSM DOMAIN-CONTAINING GPI-ANCHORED PROTEIN 2"/>
    <property type="match status" value="1"/>
</dbReference>
<evidence type="ECO:0000313" key="4">
    <source>
        <dbReference type="EMBL" id="TQV70598.1"/>
    </source>
</evidence>
<comment type="similarity">
    <text evidence="1">Belongs to the transglycosylase Slt family.</text>
</comment>
<reference evidence="4 5" key="1">
    <citation type="submission" date="2019-06" db="EMBL/GenBank/DDBJ databases">
        <title>Whole genome sequence for Cellvibrionaceae sp. R142.</title>
        <authorList>
            <person name="Wang G."/>
        </authorList>
    </citation>
    <scope>NUCLEOTIDE SEQUENCE [LARGE SCALE GENOMIC DNA]</scope>
    <source>
        <strain evidence="4 5">R142</strain>
    </source>
</reference>
<feature type="domain" description="LysM" evidence="3">
    <location>
        <begin position="591"/>
        <end position="636"/>
    </location>
</feature>
<dbReference type="InterPro" id="IPR018392">
    <property type="entry name" value="LysM"/>
</dbReference>
<dbReference type="Pfam" id="PF01476">
    <property type="entry name" value="LysM"/>
    <property type="match status" value="2"/>
</dbReference>
<accession>A0A545T052</accession>
<dbReference type="AlphaFoldDB" id="A0A545T052"/>
<dbReference type="GO" id="GO:0008932">
    <property type="term" value="F:lytic endotransglycosylase activity"/>
    <property type="evidence" value="ECO:0007669"/>
    <property type="project" value="TreeGrafter"/>
</dbReference>
<dbReference type="GO" id="GO:0000270">
    <property type="term" value="P:peptidoglycan metabolic process"/>
    <property type="evidence" value="ECO:0007669"/>
    <property type="project" value="InterPro"/>
</dbReference>
<feature type="domain" description="LysM" evidence="3">
    <location>
        <begin position="391"/>
        <end position="435"/>
    </location>
</feature>
<comment type="caution">
    <text evidence="4">The sequence shown here is derived from an EMBL/GenBank/DDBJ whole genome shotgun (WGS) entry which is preliminary data.</text>
</comment>
<dbReference type="SMART" id="SM00257">
    <property type="entry name" value="LysM"/>
    <property type="match status" value="2"/>
</dbReference>
<dbReference type="PROSITE" id="PS00922">
    <property type="entry name" value="TRANSGLYCOSYLASE"/>
    <property type="match status" value="1"/>
</dbReference>
<dbReference type="GO" id="GO:0016020">
    <property type="term" value="C:membrane"/>
    <property type="evidence" value="ECO:0007669"/>
    <property type="project" value="InterPro"/>
</dbReference>
<evidence type="ECO:0000313" key="5">
    <source>
        <dbReference type="Proteomes" id="UP000319732"/>
    </source>
</evidence>
<dbReference type="InterPro" id="IPR036779">
    <property type="entry name" value="LysM_dom_sf"/>
</dbReference>
<gene>
    <name evidence="4" type="ORF">FKG94_21505</name>
</gene>
<evidence type="ECO:0000259" key="3">
    <source>
        <dbReference type="PROSITE" id="PS51782"/>
    </source>
</evidence>
<feature type="signal peptide" evidence="2">
    <location>
        <begin position="1"/>
        <end position="29"/>
    </location>
</feature>
<keyword evidence="5" id="KW-1185">Reference proteome</keyword>
<dbReference type="Proteomes" id="UP000319732">
    <property type="component" value="Unassembled WGS sequence"/>
</dbReference>
<feature type="chain" id="PRO_5021871897" evidence="2">
    <location>
        <begin position="30"/>
        <end position="642"/>
    </location>
</feature>
<proteinExistence type="inferred from homology"/>
<evidence type="ECO:0000256" key="2">
    <source>
        <dbReference type="SAM" id="SignalP"/>
    </source>
</evidence>
<dbReference type="PROSITE" id="PS51782">
    <property type="entry name" value="LYSM"/>
    <property type="match status" value="2"/>
</dbReference>
<dbReference type="InterPro" id="IPR008258">
    <property type="entry name" value="Transglycosylase_SLT_dom_1"/>
</dbReference>
<organism evidence="4 5">
    <name type="scientific">Exilibacterium tricleocarpae</name>
    <dbReference type="NCBI Taxonomy" id="2591008"/>
    <lineage>
        <taxon>Bacteria</taxon>
        <taxon>Pseudomonadati</taxon>
        <taxon>Pseudomonadota</taxon>
        <taxon>Gammaproteobacteria</taxon>
        <taxon>Cellvibrionales</taxon>
        <taxon>Cellvibrionaceae</taxon>
        <taxon>Exilibacterium</taxon>
    </lineage>
</organism>
<sequence>MKSYFVSVSAPVFTGLWLALLSTASLAEAHFPRPAELQPDIDFWVRVYTEVDTRSGFIHDADQVTVVYETLPLKGDYHGDRKAMRAARSRYAKILRRLARDRNNLSAEEQRVLDLWGPATGNKRLLEAARSVRFQRGQSDRFRRGLARSGQWNTYIDSVLSERELPWELAILPHVESSFNPSAYSRVGAAGIWQFTRSTGRRYLTVDYVVDERMDPFAATVAAAQLLEHNYQLTGTWPLALTAYNHGASSMRRATRQLGTTDIARIVRNYKGRAFGFASRNFYVSFLAALEVSSDPERYFGVVDLASPVQYAEVEMPAYVPVGAFARAFDVAPDFLRPHNRALLEPIWRGKKRVPKGFTLRVPRDAVNGEPDVLLAAIPEELRFEEQTPDIFHTVVRGDTVSEIAHRYGHSIRDIVAMNGLNRRYQIRIGQVLRLPQEGEPQLASASTPPVRLVKVSTAGAQGELADAETPAADTGAAQAEQTVLGSMAGDQPVAEIQLLADPSDYTVASNHTIEVQASETLGHYAEWLDLRASHLRRINGRRYGRPVVIGQRLKLDFSHVAPEEFERRRIAYQKNLQQSFFMGWHIRSTRRHLVAEGDSLWELTHKKYRIPLWLLRQYNPDLDPDRLRPGMEIVVPELAEV</sequence>
<dbReference type="PANTHER" id="PTHR33734:SF22">
    <property type="entry name" value="MEMBRANE-BOUND LYTIC MUREIN TRANSGLYCOSYLASE D"/>
    <property type="match status" value="1"/>
</dbReference>
<dbReference type="Gene3D" id="1.10.530.10">
    <property type="match status" value="1"/>
</dbReference>
<dbReference type="CDD" id="cd00118">
    <property type="entry name" value="LysM"/>
    <property type="match status" value="2"/>
</dbReference>
<dbReference type="Gene3D" id="3.10.350.10">
    <property type="entry name" value="LysM domain"/>
    <property type="match status" value="2"/>
</dbReference>
<dbReference type="InterPro" id="IPR023346">
    <property type="entry name" value="Lysozyme-like_dom_sf"/>
</dbReference>
<name>A0A545T052_9GAMM</name>
<dbReference type="EMBL" id="VHSG01000024">
    <property type="protein sequence ID" value="TQV70598.1"/>
    <property type="molecule type" value="Genomic_DNA"/>
</dbReference>
<dbReference type="Pfam" id="PF01464">
    <property type="entry name" value="SLT"/>
    <property type="match status" value="1"/>
</dbReference>